<sequence length="195" mass="20884">MTTVPPLAVGGERLRACLSQWPSGVAVVTTVDSAGVRRGFTATSFSALSMDPPLVLVCLDRGADCKPAFDTATAMAIHVLRDDQSPLARLFATKGHDKYDGLRTSPGLDGVPLLAGTLARIECALDRRIPAGDHVILVGLVRRARVFPGRPLVHHARAFHTLTGRPPREARNRPDDEHDGYDRHDEPGDGGEQGG</sequence>
<feature type="region of interest" description="Disordered" evidence="2">
    <location>
        <begin position="158"/>
        <end position="195"/>
    </location>
</feature>
<evidence type="ECO:0000259" key="3">
    <source>
        <dbReference type="SMART" id="SM00903"/>
    </source>
</evidence>
<keyword evidence="5" id="KW-1185">Reference proteome</keyword>
<dbReference type="Gene3D" id="2.30.110.10">
    <property type="entry name" value="Electron Transport, Fmn-binding Protein, Chain A"/>
    <property type="match status" value="1"/>
</dbReference>
<feature type="compositionally biased region" description="Basic and acidic residues" evidence="2">
    <location>
        <begin position="166"/>
        <end position="187"/>
    </location>
</feature>
<evidence type="ECO:0000313" key="4">
    <source>
        <dbReference type="EMBL" id="MCI3275040.1"/>
    </source>
</evidence>
<evidence type="ECO:0000256" key="2">
    <source>
        <dbReference type="SAM" id="MobiDB-lite"/>
    </source>
</evidence>
<feature type="domain" description="Flavin reductase like" evidence="3">
    <location>
        <begin position="18"/>
        <end position="161"/>
    </location>
</feature>
<dbReference type="PANTHER" id="PTHR30466:SF1">
    <property type="entry name" value="FMN REDUCTASE (NADH) RUTF"/>
    <property type="match status" value="1"/>
</dbReference>
<dbReference type="InterPro" id="IPR002563">
    <property type="entry name" value="Flavin_Rdtase-like_dom"/>
</dbReference>
<proteinExistence type="predicted"/>
<organism evidence="4 5">
    <name type="scientific">Streptomyces cylindrosporus</name>
    <dbReference type="NCBI Taxonomy" id="2927583"/>
    <lineage>
        <taxon>Bacteria</taxon>
        <taxon>Bacillati</taxon>
        <taxon>Actinomycetota</taxon>
        <taxon>Actinomycetes</taxon>
        <taxon>Kitasatosporales</taxon>
        <taxon>Streptomycetaceae</taxon>
        <taxon>Streptomyces</taxon>
    </lineage>
</organism>
<protein>
    <submittedName>
        <fullName evidence="4">Flavin reductase family protein</fullName>
    </submittedName>
</protein>
<dbReference type="Proteomes" id="UP001165269">
    <property type="component" value="Unassembled WGS sequence"/>
</dbReference>
<reference evidence="4" key="1">
    <citation type="submission" date="2022-03" db="EMBL/GenBank/DDBJ databases">
        <title>Streptomyces 7R015 and 7R016 isolated from Barleria lupulina in Thailand.</title>
        <authorList>
            <person name="Kanchanasin P."/>
            <person name="Phongsopitanun W."/>
            <person name="Tanasupawat S."/>
        </authorList>
    </citation>
    <scope>NUCLEOTIDE SEQUENCE</scope>
    <source>
        <strain evidence="4">7R015</strain>
    </source>
</reference>
<dbReference type="RefSeq" id="WP_242768816.1">
    <property type="nucleotide sequence ID" value="NZ_JALDAY010000009.1"/>
</dbReference>
<dbReference type="Pfam" id="PF01613">
    <property type="entry name" value="Flavin_Reduct"/>
    <property type="match status" value="1"/>
</dbReference>
<gene>
    <name evidence="4" type="ORF">MQP27_28555</name>
</gene>
<evidence type="ECO:0000256" key="1">
    <source>
        <dbReference type="ARBA" id="ARBA00023002"/>
    </source>
</evidence>
<dbReference type="EMBL" id="JALDAY010000009">
    <property type="protein sequence ID" value="MCI3275040.1"/>
    <property type="molecule type" value="Genomic_DNA"/>
</dbReference>
<evidence type="ECO:0000313" key="5">
    <source>
        <dbReference type="Proteomes" id="UP001165269"/>
    </source>
</evidence>
<dbReference type="PANTHER" id="PTHR30466">
    <property type="entry name" value="FLAVIN REDUCTASE"/>
    <property type="match status" value="1"/>
</dbReference>
<dbReference type="InterPro" id="IPR050268">
    <property type="entry name" value="NADH-dep_flavin_reductase"/>
</dbReference>
<accession>A0ABS9YCW9</accession>
<dbReference type="SMART" id="SM00903">
    <property type="entry name" value="Flavin_Reduct"/>
    <property type="match status" value="1"/>
</dbReference>
<dbReference type="SUPFAM" id="SSF50475">
    <property type="entry name" value="FMN-binding split barrel"/>
    <property type="match status" value="1"/>
</dbReference>
<comment type="caution">
    <text evidence="4">The sequence shown here is derived from an EMBL/GenBank/DDBJ whole genome shotgun (WGS) entry which is preliminary data.</text>
</comment>
<dbReference type="InterPro" id="IPR012349">
    <property type="entry name" value="Split_barrel_FMN-bd"/>
</dbReference>
<name>A0ABS9YCW9_9ACTN</name>
<keyword evidence="1" id="KW-0560">Oxidoreductase</keyword>